<comment type="caution">
    <text evidence="1">The sequence shown here is derived from an EMBL/GenBank/DDBJ whole genome shotgun (WGS) entry which is preliminary data.</text>
</comment>
<dbReference type="RefSeq" id="WP_409590531.1">
    <property type="nucleotide sequence ID" value="NZ_CAKMTZ010000158.1"/>
</dbReference>
<organism evidence="1 2">
    <name type="scientific">Vibrio jasicida</name>
    <dbReference type="NCBI Taxonomy" id="766224"/>
    <lineage>
        <taxon>Bacteria</taxon>
        <taxon>Pseudomonadati</taxon>
        <taxon>Pseudomonadota</taxon>
        <taxon>Gammaproteobacteria</taxon>
        <taxon>Vibrionales</taxon>
        <taxon>Vibrionaceae</taxon>
        <taxon>Vibrio</taxon>
    </lineage>
</organism>
<reference evidence="1" key="1">
    <citation type="submission" date="2022-01" db="EMBL/GenBank/DDBJ databases">
        <authorList>
            <person name="Lagorce A."/>
        </authorList>
    </citation>
    <scope>NUCLEOTIDE SEQUENCE</scope>
    <source>
        <strain evidence="1">Th15_F1_A12</strain>
    </source>
</reference>
<name>A0AAU9QER2_9VIBR</name>
<accession>A0AAU9QER2</accession>
<gene>
    <name evidence="1" type="ORF">THF1A12_1010003</name>
</gene>
<sequence length="479" mass="54807">MDSELIRLKKTGELVQPIGELHEQLEGYLVEVGLPVSNVVAPIQERKKVINALHEALEIIPLDKRQQSYYMSKFTVAISVGLFDGALNYLWNETIRALRDFVINFDLQYFYSVAEKVGARYKNLTKADEISLVSEYDLLEICRRIGILNDINYQRLSNVNYMRNHASAAHPNDSEIDGHEMIAWLSVCLKHAVTAKPDHSLIEIQKLLTNVRTAIIPSDDYALIGSELVKQPLERIDDFLWTIFGIFTHHKTSKDSKDNIIGIAPYVWNAASEDRKYEIGARFGTFRKNAEVDRKEASQQFLEVVNGLSYKDEDSLAGELIEKLENLFRSHNSSNNFYNEYPHARDIETSLPTNKIIPRATRGMWVKVVSICYIGNGLGYREGVDEQAVPYYKRFIESFTESEVVEFIKLLSDSEFVSALSMRKPDERIRKMVTFFKSKFTNAHIQKVLDLVISTPVGMVGKVSNTSDYKKTLEYLPHN</sequence>
<dbReference type="Proteomes" id="UP001295462">
    <property type="component" value="Unassembled WGS sequence"/>
</dbReference>
<evidence type="ECO:0000313" key="1">
    <source>
        <dbReference type="EMBL" id="CAH1569881.1"/>
    </source>
</evidence>
<dbReference type="EMBL" id="CAKMUD010000004">
    <property type="protein sequence ID" value="CAH1569881.1"/>
    <property type="molecule type" value="Genomic_DNA"/>
</dbReference>
<proteinExistence type="predicted"/>
<protein>
    <submittedName>
        <fullName evidence="1">Uncharacterized protein</fullName>
    </submittedName>
</protein>
<dbReference type="AlphaFoldDB" id="A0AAU9QER2"/>
<evidence type="ECO:0000313" key="2">
    <source>
        <dbReference type="Proteomes" id="UP001295462"/>
    </source>
</evidence>